<gene>
    <name evidence="1" type="ORF">PIOMA14_I_1152</name>
</gene>
<proteinExistence type="predicted"/>
<evidence type="ECO:0000313" key="2">
    <source>
        <dbReference type="Proteomes" id="UP000217431"/>
    </source>
</evidence>
<organism evidence="1 2">
    <name type="scientific">Prevotella intermedia</name>
    <dbReference type="NCBI Taxonomy" id="28131"/>
    <lineage>
        <taxon>Bacteria</taxon>
        <taxon>Pseudomonadati</taxon>
        <taxon>Bacteroidota</taxon>
        <taxon>Bacteroidia</taxon>
        <taxon>Bacteroidales</taxon>
        <taxon>Prevotellaceae</taxon>
        <taxon>Prevotella</taxon>
    </lineage>
</organism>
<accession>A0A0S3UJH5</accession>
<evidence type="ECO:0000313" key="1">
    <source>
        <dbReference type="EMBL" id="BAU17660.1"/>
    </source>
</evidence>
<reference evidence="1 2" key="1">
    <citation type="journal article" date="2016" name="DNA Res.">
        <title>The complete genome sequencing of Prevotella intermedia strain OMA14 and a subsequent fine-scale, intra-species genomic comparison reveal an unusual amplification of conjugative and mobile transposons and identify a novel Prevotella-lineage-specific repeat.</title>
        <authorList>
            <person name="Naito M."/>
            <person name="Ogura Y."/>
            <person name="Itoh T."/>
            <person name="Shoji M."/>
            <person name="Okamoto M."/>
            <person name="Hayashi T."/>
            <person name="Nakayama K."/>
        </authorList>
    </citation>
    <scope>NUCLEOTIDE SEQUENCE [LARGE SCALE GENOMIC DNA]</scope>
    <source>
        <strain evidence="1 2">OMA14</strain>
    </source>
</reference>
<name>A0A0S3UJH5_PREIN</name>
<protein>
    <submittedName>
        <fullName evidence="1">Uncharacterized protein</fullName>
    </submittedName>
</protein>
<dbReference type="AlphaFoldDB" id="A0A0S3UJH5"/>
<dbReference type="EMBL" id="AP014597">
    <property type="protein sequence ID" value="BAU17660.1"/>
    <property type="molecule type" value="Genomic_DNA"/>
</dbReference>
<sequence length="38" mass="4452">MIISIWHCESGSFATQNIRFYRAKQPLLERKTIGFATH</sequence>
<dbReference type="Proteomes" id="UP000217431">
    <property type="component" value="Chromosome I"/>
</dbReference>